<feature type="transmembrane region" description="Helical" evidence="1">
    <location>
        <begin position="20"/>
        <end position="40"/>
    </location>
</feature>
<proteinExistence type="predicted"/>
<evidence type="ECO:0000313" key="3">
    <source>
        <dbReference type="Proteomes" id="UP000199607"/>
    </source>
</evidence>
<keyword evidence="1" id="KW-0812">Transmembrane</keyword>
<sequence length="43" mass="4644">MSCNQPDSPDVTESSAYQWLRLLKVALGVLVSLLTALKLLGVL</sequence>
<dbReference type="EMBL" id="FOTC01000001">
    <property type="protein sequence ID" value="SFK73225.1"/>
    <property type="molecule type" value="Genomic_DNA"/>
</dbReference>
<evidence type="ECO:0000313" key="2">
    <source>
        <dbReference type="EMBL" id="SFK73225.1"/>
    </source>
</evidence>
<accession>A0A1I4BX52</accession>
<organism evidence="2 3">
    <name type="scientific">Halogranum rubrum</name>
    <dbReference type="NCBI Taxonomy" id="553466"/>
    <lineage>
        <taxon>Archaea</taxon>
        <taxon>Methanobacteriati</taxon>
        <taxon>Methanobacteriota</taxon>
        <taxon>Stenosarchaea group</taxon>
        <taxon>Halobacteria</taxon>
        <taxon>Halobacteriales</taxon>
        <taxon>Haloferacaceae</taxon>
    </lineage>
</organism>
<reference evidence="3" key="1">
    <citation type="submission" date="2016-10" db="EMBL/GenBank/DDBJ databases">
        <authorList>
            <person name="Varghese N."/>
            <person name="Submissions S."/>
        </authorList>
    </citation>
    <scope>NUCLEOTIDE SEQUENCE [LARGE SCALE GENOMIC DNA]</scope>
    <source>
        <strain evidence="3">CGMCC 1.7738</strain>
    </source>
</reference>
<name>A0A1I4BX52_9EURY</name>
<evidence type="ECO:0000256" key="1">
    <source>
        <dbReference type="SAM" id="Phobius"/>
    </source>
</evidence>
<dbReference type="Proteomes" id="UP000199607">
    <property type="component" value="Unassembled WGS sequence"/>
</dbReference>
<gene>
    <name evidence="2" type="ORF">SAMN04487950_0820</name>
</gene>
<keyword evidence="1" id="KW-1133">Transmembrane helix</keyword>
<dbReference type="AlphaFoldDB" id="A0A1I4BX52"/>
<keyword evidence="1" id="KW-0472">Membrane</keyword>
<keyword evidence="3" id="KW-1185">Reference proteome</keyword>
<dbReference type="STRING" id="553466.SAMN04487950_0820"/>
<protein>
    <submittedName>
        <fullName evidence="2">Uncharacterized protein</fullName>
    </submittedName>
</protein>